<dbReference type="RefSeq" id="WP_002401978.1">
    <property type="nucleotide sequence ID" value="NZ_GL454415.1"/>
</dbReference>
<sequence length="50" mass="5891">MGLKFERSNDLDKLFDSFAVDPLKKEVPLEELAKQRQEVKKEEAKKQVKE</sequence>
<protein>
    <submittedName>
        <fullName evidence="1">Uncharacterized protein</fullName>
    </submittedName>
</protein>
<dbReference type="NCBIfam" id="NF040897">
    <property type="entry name" value="SPJ_0845_Nterm"/>
    <property type="match status" value="1"/>
</dbReference>
<evidence type="ECO:0000313" key="2">
    <source>
        <dbReference type="Proteomes" id="UP000004846"/>
    </source>
</evidence>
<proteinExistence type="predicted"/>
<dbReference type="AlphaFoldDB" id="A0A125W9I7"/>
<gene>
    <name evidence="1" type="ORF">HMPREF9498_00405</name>
</gene>
<name>A0A125W9I7_ENTFL</name>
<organism evidence="1 2">
    <name type="scientific">Enterococcus faecalis TX4248</name>
    <dbReference type="NCBI Taxonomy" id="749495"/>
    <lineage>
        <taxon>Bacteria</taxon>
        <taxon>Bacillati</taxon>
        <taxon>Bacillota</taxon>
        <taxon>Bacilli</taxon>
        <taxon>Lactobacillales</taxon>
        <taxon>Enterococcaceae</taxon>
        <taxon>Enterococcus</taxon>
    </lineage>
</organism>
<dbReference type="HOGENOM" id="CLU_199620_0_1_9"/>
<evidence type="ECO:0000313" key="1">
    <source>
        <dbReference type="EMBL" id="EFM83953.1"/>
    </source>
</evidence>
<comment type="caution">
    <text evidence="1">The sequence shown here is derived from an EMBL/GenBank/DDBJ whole genome shotgun (WGS) entry which is preliminary data.</text>
</comment>
<dbReference type="Proteomes" id="UP000004846">
    <property type="component" value="Unassembled WGS sequence"/>
</dbReference>
<dbReference type="InterPro" id="IPR047909">
    <property type="entry name" value="SPJ_0845-like_N"/>
</dbReference>
<accession>A0A125W9I7</accession>
<dbReference type="EMBL" id="AEBR01000009">
    <property type="protein sequence ID" value="EFM83953.1"/>
    <property type="molecule type" value="Genomic_DNA"/>
</dbReference>
<reference evidence="1 2" key="1">
    <citation type="submission" date="2010-07" db="EMBL/GenBank/DDBJ databases">
        <authorList>
            <person name="Sid Ahmed O."/>
        </authorList>
    </citation>
    <scope>NUCLEOTIDE SEQUENCE [LARGE SCALE GENOMIC DNA]</scope>
    <source>
        <strain evidence="1 2">TX4248</strain>
    </source>
</reference>